<protein>
    <submittedName>
        <fullName evidence="1">Uncharacterized protein</fullName>
    </submittedName>
</protein>
<dbReference type="OrthoDB" id="4764243at2"/>
<dbReference type="EMBL" id="CP022752">
    <property type="protein sequence ID" value="ASU79064.1"/>
    <property type="molecule type" value="Genomic_DNA"/>
</dbReference>
<dbReference type="Proteomes" id="UP000215043">
    <property type="component" value="Chromosome"/>
</dbReference>
<dbReference type="Pfam" id="PF14350">
    <property type="entry name" value="Beta_protein"/>
    <property type="match status" value="1"/>
</dbReference>
<proteinExistence type="predicted"/>
<evidence type="ECO:0000313" key="1">
    <source>
        <dbReference type="EMBL" id="ASU79064.1"/>
    </source>
</evidence>
<gene>
    <name evidence="1" type="ORF">CDG81_13075</name>
</gene>
<dbReference type="InterPro" id="IPR025683">
    <property type="entry name" value="Protein_beta"/>
</dbReference>
<accession>A0A223RTA3</accession>
<reference evidence="1 2" key="1">
    <citation type="submission" date="2017-08" db="EMBL/GenBank/DDBJ databases">
        <title>The complete genome sequence of moderately halophilic actinomycete Actinopolyspora erythraea YIM 90600, the producer of novel erythromycin, novel actinopolysporins A-C and tubercidin.</title>
        <authorList>
            <person name="Yin M."/>
            <person name="Tang S."/>
        </authorList>
    </citation>
    <scope>NUCLEOTIDE SEQUENCE [LARGE SCALE GENOMIC DNA]</scope>
    <source>
        <strain evidence="1 2">YIM 90600</strain>
    </source>
</reference>
<dbReference type="KEGG" id="aey:CDG81_13075"/>
<sequence length="96" mass="10731">MHYALPDSSLFVVRKIPDRKPGSVPEGASEKYFLEVAEELVGRPEFAGEGFSWGDGRLYQCRREPHPRVGNSSSWIAIATSHHIAQLTKRHESGLV</sequence>
<dbReference type="AlphaFoldDB" id="A0A223RTA3"/>
<evidence type="ECO:0000313" key="2">
    <source>
        <dbReference type="Proteomes" id="UP000215043"/>
    </source>
</evidence>
<name>A0A223RTA3_9ACTN</name>
<organism evidence="1 2">
    <name type="scientific">Actinopolyspora erythraea</name>
    <dbReference type="NCBI Taxonomy" id="414996"/>
    <lineage>
        <taxon>Bacteria</taxon>
        <taxon>Bacillati</taxon>
        <taxon>Actinomycetota</taxon>
        <taxon>Actinomycetes</taxon>
        <taxon>Actinopolysporales</taxon>
        <taxon>Actinopolysporaceae</taxon>
        <taxon>Actinopolyspora</taxon>
    </lineage>
</organism>